<dbReference type="Proteomes" id="UP000000442">
    <property type="component" value="Chromosome"/>
</dbReference>
<evidence type="ECO:0000313" key="2">
    <source>
        <dbReference type="EMBL" id="ACN17040.1"/>
    </source>
</evidence>
<dbReference type="HOGENOM" id="CLU_2301234_0_0_7"/>
<dbReference type="EMBL" id="CP001087">
    <property type="protein sequence ID" value="ACN17040.1"/>
    <property type="molecule type" value="Genomic_DNA"/>
</dbReference>
<evidence type="ECO:0000313" key="3">
    <source>
        <dbReference type="Proteomes" id="UP000000442"/>
    </source>
</evidence>
<organism evidence="2 3">
    <name type="scientific">Desulforapulum autotrophicum (strain ATCC 43914 / DSM 3382 / VKM B-1955 / HRM2)</name>
    <name type="common">Desulfobacterium autotrophicum</name>
    <dbReference type="NCBI Taxonomy" id="177437"/>
    <lineage>
        <taxon>Bacteria</taxon>
        <taxon>Pseudomonadati</taxon>
        <taxon>Thermodesulfobacteriota</taxon>
        <taxon>Desulfobacteria</taxon>
        <taxon>Desulfobacterales</taxon>
        <taxon>Desulfobacteraceae</taxon>
        <taxon>Desulforapulum</taxon>
    </lineage>
</organism>
<sequence length="100" mass="11529">MKFFPNNMIHEISFSLEGKVMEMAQVAALGAQTVFPTTTCNNQIASEKDYPINFSHFKRNDRVFSSRKAFETQDDETNSGVVQIFYFFMIQLLIALMNVF</sequence>
<protein>
    <submittedName>
        <fullName evidence="2">Uncharacterized protein</fullName>
    </submittedName>
</protein>
<dbReference type="KEGG" id="dat:HRM2_39820"/>
<evidence type="ECO:0000256" key="1">
    <source>
        <dbReference type="SAM" id="Phobius"/>
    </source>
</evidence>
<keyword evidence="1" id="KW-0472">Membrane</keyword>
<keyword evidence="1" id="KW-1133">Transmembrane helix</keyword>
<feature type="transmembrane region" description="Helical" evidence="1">
    <location>
        <begin position="80"/>
        <end position="99"/>
    </location>
</feature>
<keyword evidence="3" id="KW-1185">Reference proteome</keyword>
<reference evidence="2 3" key="1">
    <citation type="journal article" date="2009" name="Environ. Microbiol.">
        <title>Genome sequence of Desulfobacterium autotrophicum HRM2, a marine sulfate reducer oxidizing organic carbon completely to carbon dioxide.</title>
        <authorList>
            <person name="Strittmatter A.W."/>
            <person name="Liesegang H."/>
            <person name="Rabus R."/>
            <person name="Decker I."/>
            <person name="Amann J."/>
            <person name="Andres S."/>
            <person name="Henne A."/>
            <person name="Fricke W.F."/>
            <person name="Martinez-Arias R."/>
            <person name="Bartels D."/>
            <person name="Goesmann A."/>
            <person name="Krause L."/>
            <person name="Puehler A."/>
            <person name="Klenk H.P."/>
            <person name="Richter M."/>
            <person name="Schuler M."/>
            <person name="Gloeckner F.O."/>
            <person name="Meyerdierks A."/>
            <person name="Gottschalk G."/>
            <person name="Amann R."/>
        </authorList>
    </citation>
    <scope>NUCLEOTIDE SEQUENCE [LARGE SCALE GENOMIC DNA]</scope>
    <source>
        <strain evidence="3">ATCC 43914 / DSM 3382 / HRM2</strain>
    </source>
</reference>
<dbReference type="AlphaFoldDB" id="C0QBN8"/>
<proteinExistence type="predicted"/>
<gene>
    <name evidence="2" type="ordered locus">HRM2_39820</name>
</gene>
<accession>C0QBN8</accession>
<dbReference type="STRING" id="177437.HRM2_39820"/>
<keyword evidence="1" id="KW-0812">Transmembrane</keyword>
<name>C0QBN8_DESAH</name>